<dbReference type="GO" id="GO:0043165">
    <property type="term" value="P:Gram-negative-bacterium-type cell outer membrane assembly"/>
    <property type="evidence" value="ECO:0007669"/>
    <property type="project" value="InterPro"/>
</dbReference>
<organism evidence="1 2">
    <name type="scientific">Aliarcobacter skirrowii</name>
    <dbReference type="NCBI Taxonomy" id="28200"/>
    <lineage>
        <taxon>Bacteria</taxon>
        <taxon>Pseudomonadati</taxon>
        <taxon>Campylobacterota</taxon>
        <taxon>Epsilonproteobacteria</taxon>
        <taxon>Campylobacterales</taxon>
        <taxon>Arcobacteraceae</taxon>
        <taxon>Aliarcobacter</taxon>
    </lineage>
</organism>
<dbReference type="GO" id="GO:0019867">
    <property type="term" value="C:outer membrane"/>
    <property type="evidence" value="ECO:0007669"/>
    <property type="project" value="InterPro"/>
</dbReference>
<evidence type="ECO:0000313" key="2">
    <source>
        <dbReference type="Proteomes" id="UP000245014"/>
    </source>
</evidence>
<name>A0A2U2C2M0_9BACT</name>
<reference evidence="1 2" key="1">
    <citation type="submission" date="2018-05" db="EMBL/GenBank/DDBJ databases">
        <title>Antimicrobial susceptibility testing and genomic analysis of Arcobacter skirrowii strains and one Arcobacter butzleri isolated from German poultry farms.</title>
        <authorList>
            <person name="Haenel I."/>
            <person name="Hotzel H."/>
            <person name="Tomaso H."/>
            <person name="Busch A."/>
        </authorList>
    </citation>
    <scope>NUCLEOTIDE SEQUENCE [LARGE SCALE GENOMIC DNA]</scope>
    <source>
        <strain evidence="2">v</strain>
    </source>
</reference>
<dbReference type="EMBL" id="QEYI01000001">
    <property type="protein sequence ID" value="PWE23281.1"/>
    <property type="molecule type" value="Genomic_DNA"/>
</dbReference>
<dbReference type="STRING" id="28200.GCA_001572935_00676"/>
<dbReference type="AlphaFoldDB" id="A0A2U2C2M0"/>
<dbReference type="Proteomes" id="UP000245014">
    <property type="component" value="Unassembled WGS sequence"/>
</dbReference>
<accession>A0A2U2C2M0</accession>
<evidence type="ECO:0008006" key="3">
    <source>
        <dbReference type="Google" id="ProtNLM"/>
    </source>
</evidence>
<dbReference type="PROSITE" id="PS51257">
    <property type="entry name" value="PROKAR_LIPOPROTEIN"/>
    <property type="match status" value="1"/>
</dbReference>
<comment type="caution">
    <text evidence="1">The sequence shown here is derived from an EMBL/GenBank/DDBJ whole genome shotgun (WGS) entry which is preliminary data.</text>
</comment>
<dbReference type="Pfam" id="PF04390">
    <property type="entry name" value="LptE"/>
    <property type="match status" value="1"/>
</dbReference>
<gene>
    <name evidence="1" type="ORF">DF188_00990</name>
</gene>
<dbReference type="InterPro" id="IPR007485">
    <property type="entry name" value="LPS_assembly_LptE"/>
</dbReference>
<evidence type="ECO:0000313" key="1">
    <source>
        <dbReference type="EMBL" id="PWE23281.1"/>
    </source>
</evidence>
<dbReference type="RefSeq" id="WP_109065842.1">
    <property type="nucleotide sequence ID" value="NZ_JAODBW010000001.1"/>
</dbReference>
<sequence>MLKKISFYIVIVLILSSCGYRPTAQLAKEELGKNIFVKTDIRASDPRNSVLVKDAVTKILAQRLDSNLVDNQFEAEIIMDLSIGSVSFGVLQYDKDGYNKLYKAKVNINVKYFDKEKSKTKSFTVSGEYDFAVDIGGEINDTHRFEAISKASDMAVTEILSRVAVASFE</sequence>
<proteinExistence type="predicted"/>
<protein>
    <recommendedName>
        <fullName evidence="3">Penicillin-binding protein activator LpoB</fullName>
    </recommendedName>
</protein>